<keyword evidence="1" id="KW-1133">Transmembrane helix</keyword>
<feature type="transmembrane region" description="Helical" evidence="1">
    <location>
        <begin position="63"/>
        <end position="81"/>
    </location>
</feature>
<gene>
    <name evidence="2" type="primary">nhaD</name>
    <name evidence="2" type="ORF">SPIL2461_LOCUS2291</name>
</gene>
<name>A0A812JL70_SYMPI</name>
<reference evidence="2" key="1">
    <citation type="submission" date="2021-02" db="EMBL/GenBank/DDBJ databases">
        <authorList>
            <person name="Dougan E. K."/>
            <person name="Rhodes N."/>
            <person name="Thang M."/>
            <person name="Chan C."/>
        </authorList>
    </citation>
    <scope>NUCLEOTIDE SEQUENCE</scope>
</reference>
<accession>A0A812JL70</accession>
<organism evidence="2 3">
    <name type="scientific">Symbiodinium pilosum</name>
    <name type="common">Dinoflagellate</name>
    <dbReference type="NCBI Taxonomy" id="2952"/>
    <lineage>
        <taxon>Eukaryota</taxon>
        <taxon>Sar</taxon>
        <taxon>Alveolata</taxon>
        <taxon>Dinophyceae</taxon>
        <taxon>Suessiales</taxon>
        <taxon>Symbiodiniaceae</taxon>
        <taxon>Symbiodinium</taxon>
    </lineage>
</organism>
<keyword evidence="1" id="KW-0812">Transmembrane</keyword>
<dbReference type="OrthoDB" id="10442443at2759"/>
<feature type="transmembrane region" description="Helical" evidence="1">
    <location>
        <begin position="32"/>
        <end position="51"/>
    </location>
</feature>
<dbReference type="EMBL" id="CAJNIZ010002460">
    <property type="protein sequence ID" value="CAE7210868.1"/>
    <property type="molecule type" value="Genomic_DNA"/>
</dbReference>
<keyword evidence="1" id="KW-0472">Membrane</keyword>
<comment type="caution">
    <text evidence="2">The sequence shown here is derived from an EMBL/GenBank/DDBJ whole genome shotgun (WGS) entry which is preliminary data.</text>
</comment>
<feature type="non-terminal residue" evidence="2">
    <location>
        <position position="1"/>
    </location>
</feature>
<evidence type="ECO:0000313" key="3">
    <source>
        <dbReference type="Proteomes" id="UP000649617"/>
    </source>
</evidence>
<protein>
    <submittedName>
        <fullName evidence="2">NhaD protein</fullName>
    </submittedName>
</protein>
<dbReference type="Proteomes" id="UP000649617">
    <property type="component" value="Unassembled WGS sequence"/>
</dbReference>
<sequence length="100" mass="10732">SPVSVADVTAVGCTSEKVTRGLVTSSRRLTKIAGLALFGIVFLFAFLGWPGAVIDDEATHRKILTALFLTGITLVALEDVIRLDKAAIMLVLASVMWTYH</sequence>
<proteinExistence type="predicted"/>
<evidence type="ECO:0000313" key="2">
    <source>
        <dbReference type="EMBL" id="CAE7210868.1"/>
    </source>
</evidence>
<feature type="non-terminal residue" evidence="2">
    <location>
        <position position="100"/>
    </location>
</feature>
<keyword evidence="3" id="KW-1185">Reference proteome</keyword>
<dbReference type="AlphaFoldDB" id="A0A812JL70"/>
<evidence type="ECO:0000256" key="1">
    <source>
        <dbReference type="SAM" id="Phobius"/>
    </source>
</evidence>